<gene>
    <name evidence="2" type="ORF">GTC17260_00340</name>
</gene>
<name>A0AB33J6W6_9BACT</name>
<sequence>MNKQNAKMLRMTHHNIIGKRVPLMMLATIGIGTVLAQGMPSKANEHFFYKDYNYIDNIYQGLSTPVGLAYNRVGTVTDASVFGHFERGAFHQADAGSKISSLNASLYGLQRFKKLSIEGQIGYVNSKEYDRRWNSTLFLTRTNPFVIGDSIASDVSTELFNMSVGAAYEFSPFFVGAIKLAYKAGSSADQTDPRPKVNSSRFAINPGVEFRLGSAHRLGLSATWALYSSELTHTIINGYTNYAYFLMKGSGDYIIRTNGDLAGYPRDYSGNTLKGAAQWVFAPASSALSNILEVELSSINEDAEDGGAAYTFKAGDYDKRGVSIADRLRLVSNNRFIHNITASFGYYKGKGYWYDQRKKTDTEHGNIAYYETLNKSKVHDASYYRGDVGYQFDQLKNGLPDLTLKLSAGINGMSIKQYQAKMAEQKFTTATIDMEIGKYWMLGSCRMQGLLEGYTSFAICDKQADFIQESTREAYAAPTFEYLSAKSSGFKAHVSANFPVQLYGTNTWFGLFANVACQFYNGDTTYSKMFDSKSRTTINAGVSLKF</sequence>
<accession>A0AB33J6W6</accession>
<evidence type="ECO:0000259" key="1">
    <source>
        <dbReference type="Pfam" id="PF21012"/>
    </source>
</evidence>
<dbReference type="AlphaFoldDB" id="A0AB33J6W6"/>
<dbReference type="InterPro" id="IPR049236">
    <property type="entry name" value="DUF6850"/>
</dbReference>
<reference evidence="2" key="1">
    <citation type="submission" date="2024-07" db="EMBL/GenBank/DDBJ databases">
        <title>Complete genome sequence of Prevotella sp. YM-2024 GTC17260.</title>
        <authorList>
            <person name="Hayashi M."/>
            <person name="Muto Y."/>
            <person name="Tanaka K."/>
            <person name="Niwa H."/>
        </authorList>
    </citation>
    <scope>NUCLEOTIDE SEQUENCE</scope>
    <source>
        <strain evidence="2">GTC17260</strain>
    </source>
</reference>
<feature type="domain" description="DUF6850" evidence="1">
    <location>
        <begin position="65"/>
        <end position="546"/>
    </location>
</feature>
<dbReference type="EMBL" id="AP035788">
    <property type="protein sequence ID" value="BFO77399.1"/>
    <property type="molecule type" value="Genomic_DNA"/>
</dbReference>
<evidence type="ECO:0000313" key="2">
    <source>
        <dbReference type="EMBL" id="BFO77399.1"/>
    </source>
</evidence>
<proteinExistence type="predicted"/>
<protein>
    <recommendedName>
        <fullName evidence="1">DUF6850 domain-containing protein</fullName>
    </recommendedName>
</protein>
<organism evidence="2">
    <name type="scientific">Prevotella sp. GTC17260</name>
    <dbReference type="NCBI Taxonomy" id="3236796"/>
    <lineage>
        <taxon>Bacteria</taxon>
        <taxon>Pseudomonadati</taxon>
        <taxon>Bacteroidota</taxon>
        <taxon>Bacteroidia</taxon>
        <taxon>Bacteroidales</taxon>
        <taxon>Prevotellaceae</taxon>
        <taxon>Prevotella</taxon>
    </lineage>
</organism>
<dbReference type="Pfam" id="PF21012">
    <property type="entry name" value="DUF6850"/>
    <property type="match status" value="1"/>
</dbReference>